<comment type="caution">
    <text evidence="9">The sequence shown here is derived from an EMBL/GenBank/DDBJ whole genome shotgun (WGS) entry which is preliminary data.</text>
</comment>
<dbReference type="Pfam" id="PF00512">
    <property type="entry name" value="HisKA"/>
    <property type="match status" value="1"/>
</dbReference>
<dbReference type="EC" id="2.7.13.3" evidence="2"/>
<dbReference type="InterPro" id="IPR000700">
    <property type="entry name" value="PAS-assoc_C"/>
</dbReference>
<feature type="modified residue" description="4-aspartylphosphate" evidence="4">
    <location>
        <position position="582"/>
    </location>
</feature>
<dbReference type="InterPro" id="IPR005467">
    <property type="entry name" value="His_kinase_dom"/>
</dbReference>
<dbReference type="PROSITE" id="PS50110">
    <property type="entry name" value="RESPONSE_REGULATORY"/>
    <property type="match status" value="1"/>
</dbReference>
<dbReference type="PRINTS" id="PR00344">
    <property type="entry name" value="BCTRLSENSOR"/>
</dbReference>
<evidence type="ECO:0000259" key="8">
    <source>
        <dbReference type="PROSITE" id="PS50113"/>
    </source>
</evidence>
<dbReference type="Gene3D" id="3.40.50.2300">
    <property type="match status" value="1"/>
</dbReference>
<dbReference type="EMBL" id="WURB01000011">
    <property type="protein sequence ID" value="MXQ12937.1"/>
    <property type="molecule type" value="Genomic_DNA"/>
</dbReference>
<dbReference type="Gene3D" id="1.10.287.130">
    <property type="match status" value="1"/>
</dbReference>
<dbReference type="SUPFAM" id="SSF55874">
    <property type="entry name" value="ATPase domain of HSP90 chaperone/DNA topoisomerase II/histidine kinase"/>
    <property type="match status" value="1"/>
</dbReference>
<dbReference type="PROSITE" id="PS50113">
    <property type="entry name" value="PAC"/>
    <property type="match status" value="2"/>
</dbReference>
<dbReference type="InterPro" id="IPR036097">
    <property type="entry name" value="HisK_dim/P_sf"/>
</dbReference>
<dbReference type="GO" id="GO:0000155">
    <property type="term" value="F:phosphorelay sensor kinase activity"/>
    <property type="evidence" value="ECO:0007669"/>
    <property type="project" value="InterPro"/>
</dbReference>
<dbReference type="PROSITE" id="PS50109">
    <property type="entry name" value="HIS_KIN"/>
    <property type="match status" value="1"/>
</dbReference>
<dbReference type="CDD" id="cd00130">
    <property type="entry name" value="PAS"/>
    <property type="match status" value="2"/>
</dbReference>
<evidence type="ECO:0000313" key="9">
    <source>
        <dbReference type="EMBL" id="MXQ12937.1"/>
    </source>
</evidence>
<evidence type="ECO:0000259" key="6">
    <source>
        <dbReference type="PROSITE" id="PS50110"/>
    </source>
</evidence>
<dbReference type="InterPro" id="IPR004358">
    <property type="entry name" value="Sig_transdc_His_kin-like_C"/>
</dbReference>
<dbReference type="PROSITE" id="PS50112">
    <property type="entry name" value="PAS"/>
    <property type="match status" value="2"/>
</dbReference>
<dbReference type="InterPro" id="IPR001789">
    <property type="entry name" value="Sig_transdc_resp-reg_receiver"/>
</dbReference>
<evidence type="ECO:0000259" key="5">
    <source>
        <dbReference type="PROSITE" id="PS50109"/>
    </source>
</evidence>
<dbReference type="Gene3D" id="3.30.565.10">
    <property type="entry name" value="Histidine kinase-like ATPase, C-terminal domain"/>
    <property type="match status" value="1"/>
</dbReference>
<dbReference type="SUPFAM" id="SSF55785">
    <property type="entry name" value="PYP-like sensor domain (PAS domain)"/>
    <property type="match status" value="2"/>
</dbReference>
<dbReference type="InterPro" id="IPR035965">
    <property type="entry name" value="PAS-like_dom_sf"/>
</dbReference>
<feature type="domain" description="PAS" evidence="7">
    <location>
        <begin position="140"/>
        <end position="213"/>
    </location>
</feature>
<dbReference type="Pfam" id="PF02518">
    <property type="entry name" value="HATPase_c"/>
    <property type="match status" value="1"/>
</dbReference>
<dbReference type="Pfam" id="PF00072">
    <property type="entry name" value="Response_reg"/>
    <property type="match status" value="1"/>
</dbReference>
<feature type="domain" description="PAS" evidence="7">
    <location>
        <begin position="12"/>
        <end position="85"/>
    </location>
</feature>
<dbReference type="CDD" id="cd00082">
    <property type="entry name" value="HisKA"/>
    <property type="match status" value="1"/>
</dbReference>
<accession>A0A7X3MTJ2</accession>
<dbReference type="Pfam" id="PF13426">
    <property type="entry name" value="PAS_9"/>
    <property type="match status" value="2"/>
</dbReference>
<evidence type="ECO:0000256" key="1">
    <source>
        <dbReference type="ARBA" id="ARBA00000085"/>
    </source>
</evidence>
<feature type="domain" description="PAC" evidence="8">
    <location>
        <begin position="87"/>
        <end position="139"/>
    </location>
</feature>
<reference evidence="9 10" key="2">
    <citation type="submission" date="2020-01" db="EMBL/GenBank/DDBJ databases">
        <title>Microvirga sp. nov., an arsenate reduction bacterium isolated from Tibet hotspring sediments.</title>
        <authorList>
            <person name="Xian W.-D."/>
            <person name="Li W.-J."/>
        </authorList>
    </citation>
    <scope>NUCLEOTIDE SEQUENCE [LARGE SCALE GENOMIC DNA]</scope>
    <source>
        <strain evidence="9 10">KCTC 23863</strain>
    </source>
</reference>
<keyword evidence="3 4" id="KW-0597">Phosphoprotein</keyword>
<name>A0A7X3MTJ2_9HYPH</name>
<dbReference type="InterPro" id="IPR001610">
    <property type="entry name" value="PAC"/>
</dbReference>
<dbReference type="AlphaFoldDB" id="A0A7X3MTJ2"/>
<keyword evidence="10" id="KW-1185">Reference proteome</keyword>
<proteinExistence type="predicted"/>
<dbReference type="PANTHER" id="PTHR43065">
    <property type="entry name" value="SENSOR HISTIDINE KINASE"/>
    <property type="match status" value="1"/>
</dbReference>
<dbReference type="InterPro" id="IPR036890">
    <property type="entry name" value="HATPase_C_sf"/>
</dbReference>
<dbReference type="InterPro" id="IPR003594">
    <property type="entry name" value="HATPase_dom"/>
</dbReference>
<dbReference type="SMART" id="SM00091">
    <property type="entry name" value="PAS"/>
    <property type="match status" value="2"/>
</dbReference>
<evidence type="ECO:0000313" key="10">
    <source>
        <dbReference type="Proteomes" id="UP000436483"/>
    </source>
</evidence>
<dbReference type="Gene3D" id="3.30.450.20">
    <property type="entry name" value="PAS domain"/>
    <property type="match status" value="2"/>
</dbReference>
<feature type="domain" description="Response regulatory" evidence="6">
    <location>
        <begin position="532"/>
        <end position="647"/>
    </location>
</feature>
<dbReference type="InterPro" id="IPR003661">
    <property type="entry name" value="HisK_dim/P_dom"/>
</dbReference>
<sequence length="650" mass="71995">MIAVQARPTAQDKERFQLLVDAVTDYAIYMLDPNGIIASWNSGAQRFKGYVESEILGEHFSRFYTDEDRAAGLPQRVLETAAREGKFEAEGWRVRKDGTRFWAHVVVDPIRDAHGNLLGYAKITRDLTERRKAEDALRESEERFRLLVQGVTDYAIYMLDPEGHVSNWNPGAQRIKGYTEDEIRGQHFSRFYTEEDRATNLPYRALETAKREGKFEAEGWRVRKDGTRFWASVVIDPIYDERKELIGFAKITRDITERRKAQEALAEAQAALFQSQKMETIGQLTGGIAHDFNNLLTIIVNNLDLLTRHVNGARETRLIESAQRAAERGARLTQQLLAFSRRQPLQPTLQDPSTLIEGFENVLRRACGETVRLTLSLPARISTINVDGAQFEAALLNLVVNARDAMPEGGELTIALGETSVDDQHAAAWSIPAGPYVSLTVRDTGLGMSKEVAARAFEPFFTTKEVGKGTGLGLSQVYGFITQSGGHIEVNSEPGQGTTISMLLPAHGDERGASDEEASPDTVRPARDTAGTVLIVEDEPAVLDVATEIFDSLGYDVLTACDAKQALEVLEQDVPIHVLFSDVVMPNGMNGVELSRKARELRPGIKVLLASGYPMSALPSEGFEAGISFISKPYRWTELADKLRALRVGS</sequence>
<dbReference type="SMART" id="SM00387">
    <property type="entry name" value="HATPase_c"/>
    <property type="match status" value="1"/>
</dbReference>
<dbReference type="PANTHER" id="PTHR43065:SF49">
    <property type="entry name" value="HISTIDINE KINASE"/>
    <property type="match status" value="1"/>
</dbReference>
<protein>
    <recommendedName>
        <fullName evidence="2">histidine kinase</fullName>
        <ecNumber evidence="2">2.7.13.3</ecNumber>
    </recommendedName>
</protein>
<evidence type="ECO:0000256" key="2">
    <source>
        <dbReference type="ARBA" id="ARBA00012438"/>
    </source>
</evidence>
<dbReference type="SMART" id="SM00086">
    <property type="entry name" value="PAC"/>
    <property type="match status" value="2"/>
</dbReference>
<dbReference type="RefSeq" id="WP_160885561.1">
    <property type="nucleotide sequence ID" value="NZ_WURB01000011.1"/>
</dbReference>
<dbReference type="InterPro" id="IPR000014">
    <property type="entry name" value="PAS"/>
</dbReference>
<evidence type="ECO:0000256" key="4">
    <source>
        <dbReference type="PROSITE-ProRule" id="PRU00169"/>
    </source>
</evidence>
<reference evidence="9 10" key="1">
    <citation type="submission" date="2019-12" db="EMBL/GenBank/DDBJ databases">
        <authorList>
            <person name="Yuan C.-G."/>
        </authorList>
    </citation>
    <scope>NUCLEOTIDE SEQUENCE [LARGE SCALE GENOMIC DNA]</scope>
    <source>
        <strain evidence="9 10">KCTC 23863</strain>
    </source>
</reference>
<dbReference type="OrthoDB" id="9796100at2"/>
<feature type="domain" description="Histidine kinase" evidence="5">
    <location>
        <begin position="287"/>
        <end position="508"/>
    </location>
</feature>
<gene>
    <name evidence="9" type="ORF">GR328_16020</name>
</gene>
<evidence type="ECO:0000256" key="3">
    <source>
        <dbReference type="ARBA" id="ARBA00022553"/>
    </source>
</evidence>
<dbReference type="NCBIfam" id="TIGR00229">
    <property type="entry name" value="sensory_box"/>
    <property type="match status" value="2"/>
</dbReference>
<comment type="catalytic activity">
    <reaction evidence="1">
        <text>ATP + protein L-histidine = ADP + protein N-phospho-L-histidine.</text>
        <dbReference type="EC" id="2.7.13.3"/>
    </reaction>
</comment>
<dbReference type="SUPFAM" id="SSF47384">
    <property type="entry name" value="Homodimeric domain of signal transducing histidine kinase"/>
    <property type="match status" value="1"/>
</dbReference>
<dbReference type="SUPFAM" id="SSF52172">
    <property type="entry name" value="CheY-like"/>
    <property type="match status" value="1"/>
</dbReference>
<dbReference type="SMART" id="SM00448">
    <property type="entry name" value="REC"/>
    <property type="match status" value="1"/>
</dbReference>
<dbReference type="SMART" id="SM00388">
    <property type="entry name" value="HisKA"/>
    <property type="match status" value="1"/>
</dbReference>
<evidence type="ECO:0000259" key="7">
    <source>
        <dbReference type="PROSITE" id="PS50112"/>
    </source>
</evidence>
<dbReference type="InterPro" id="IPR011006">
    <property type="entry name" value="CheY-like_superfamily"/>
</dbReference>
<organism evidence="9 10">
    <name type="scientific">Microvirga makkahensis</name>
    <dbReference type="NCBI Taxonomy" id="1128670"/>
    <lineage>
        <taxon>Bacteria</taxon>
        <taxon>Pseudomonadati</taxon>
        <taxon>Pseudomonadota</taxon>
        <taxon>Alphaproteobacteria</taxon>
        <taxon>Hyphomicrobiales</taxon>
        <taxon>Methylobacteriaceae</taxon>
        <taxon>Microvirga</taxon>
    </lineage>
</organism>
<feature type="domain" description="PAC" evidence="8">
    <location>
        <begin position="215"/>
        <end position="267"/>
    </location>
</feature>
<dbReference type="Proteomes" id="UP000436483">
    <property type="component" value="Unassembled WGS sequence"/>
</dbReference>